<comment type="caution">
    <text evidence="1">The sequence shown here is derived from an EMBL/GenBank/DDBJ whole genome shotgun (WGS) entry which is preliminary data.</text>
</comment>
<dbReference type="Proteomes" id="UP000236291">
    <property type="component" value="Unassembled WGS sequence"/>
</dbReference>
<name>A0A2K3KTN3_TRIPR</name>
<gene>
    <name evidence="1" type="ORF">L195_g056829</name>
</gene>
<organism evidence="1 2">
    <name type="scientific">Trifolium pratense</name>
    <name type="common">Red clover</name>
    <dbReference type="NCBI Taxonomy" id="57577"/>
    <lineage>
        <taxon>Eukaryota</taxon>
        <taxon>Viridiplantae</taxon>
        <taxon>Streptophyta</taxon>
        <taxon>Embryophyta</taxon>
        <taxon>Tracheophyta</taxon>
        <taxon>Spermatophyta</taxon>
        <taxon>Magnoliopsida</taxon>
        <taxon>eudicotyledons</taxon>
        <taxon>Gunneridae</taxon>
        <taxon>Pentapetalae</taxon>
        <taxon>rosids</taxon>
        <taxon>fabids</taxon>
        <taxon>Fabales</taxon>
        <taxon>Fabaceae</taxon>
        <taxon>Papilionoideae</taxon>
        <taxon>50 kb inversion clade</taxon>
        <taxon>NPAAA clade</taxon>
        <taxon>Hologalegina</taxon>
        <taxon>IRL clade</taxon>
        <taxon>Trifolieae</taxon>
        <taxon>Trifolium</taxon>
    </lineage>
</organism>
<evidence type="ECO:0000313" key="1">
    <source>
        <dbReference type="EMBL" id="PNX69638.1"/>
    </source>
</evidence>
<accession>A0A2K3KTN3</accession>
<dbReference type="AlphaFoldDB" id="A0A2K3KTN3"/>
<evidence type="ECO:0000313" key="2">
    <source>
        <dbReference type="Proteomes" id="UP000236291"/>
    </source>
</evidence>
<protein>
    <submittedName>
        <fullName evidence="1">Uncharacterized protein</fullName>
    </submittedName>
</protein>
<dbReference type="EMBL" id="ASHM01109450">
    <property type="protein sequence ID" value="PNX69638.1"/>
    <property type="molecule type" value="Genomic_DNA"/>
</dbReference>
<reference evidence="1 2" key="1">
    <citation type="journal article" date="2014" name="Am. J. Bot.">
        <title>Genome assembly and annotation for red clover (Trifolium pratense; Fabaceae).</title>
        <authorList>
            <person name="Istvanek J."/>
            <person name="Jaros M."/>
            <person name="Krenek A."/>
            <person name="Repkova J."/>
        </authorList>
    </citation>
    <scope>NUCLEOTIDE SEQUENCE [LARGE SCALE GENOMIC DNA]</scope>
    <source>
        <strain evidence="2">cv. Tatra</strain>
        <tissue evidence="1">Young leaves</tissue>
    </source>
</reference>
<sequence>MKHDNKEWDNHLIPSIFDTAIVARILDTSLYPSATEDRSPGSGESNGDYSVRIAYRLCVQELIDTSHLH</sequence>
<proteinExistence type="predicted"/>
<feature type="non-terminal residue" evidence="1">
    <location>
        <position position="69"/>
    </location>
</feature>
<reference evidence="1 2" key="2">
    <citation type="journal article" date="2017" name="Front. Plant Sci.">
        <title>Gene Classification and Mining of Molecular Markers Useful in Red Clover (Trifolium pratense) Breeding.</title>
        <authorList>
            <person name="Istvanek J."/>
            <person name="Dluhosova J."/>
            <person name="Dluhos P."/>
            <person name="Patkova L."/>
            <person name="Nedelnik J."/>
            <person name="Repkova J."/>
        </authorList>
    </citation>
    <scope>NUCLEOTIDE SEQUENCE [LARGE SCALE GENOMIC DNA]</scope>
    <source>
        <strain evidence="2">cv. Tatra</strain>
        <tissue evidence="1">Young leaves</tissue>
    </source>
</reference>